<reference evidence="3 4" key="1">
    <citation type="journal article" date="2019" name="Sci. Rep.">
        <title>Comparative genomics of chytrid fungi reveal insights into the obligate biotrophic and pathogenic lifestyle of Synchytrium endobioticum.</title>
        <authorList>
            <person name="van de Vossenberg B.T.L.H."/>
            <person name="Warris S."/>
            <person name="Nguyen H.D.T."/>
            <person name="van Gent-Pelzer M.P.E."/>
            <person name="Joly D.L."/>
            <person name="van de Geest H.C."/>
            <person name="Bonants P.J.M."/>
            <person name="Smith D.S."/>
            <person name="Levesque C.A."/>
            <person name="van der Lee T.A.J."/>
        </authorList>
    </citation>
    <scope>NUCLEOTIDE SEQUENCE [LARGE SCALE GENOMIC DNA]</scope>
    <source>
        <strain evidence="3 4">JEL517</strain>
    </source>
</reference>
<dbReference type="SUPFAM" id="SSF64356">
    <property type="entry name" value="SNARE-like"/>
    <property type="match status" value="1"/>
</dbReference>
<dbReference type="CDD" id="cd14854">
    <property type="entry name" value="TRAPPC2L"/>
    <property type="match status" value="1"/>
</dbReference>
<keyword evidence="4" id="KW-1185">Reference proteome</keyword>
<dbReference type="RefSeq" id="XP_031026272.1">
    <property type="nucleotide sequence ID" value="XM_031167734.1"/>
</dbReference>
<evidence type="ECO:0000256" key="2">
    <source>
        <dbReference type="ARBA" id="ARBA00024408"/>
    </source>
</evidence>
<dbReference type="OrthoDB" id="18320at2759"/>
<comment type="caution">
    <text evidence="3">The sequence shown here is derived from an EMBL/GenBank/DDBJ whole genome shotgun (WGS) entry which is preliminary data.</text>
</comment>
<evidence type="ECO:0000313" key="4">
    <source>
        <dbReference type="Proteomes" id="UP000319731"/>
    </source>
</evidence>
<accession>A0A507C4I6</accession>
<dbReference type="GO" id="GO:0006888">
    <property type="term" value="P:endoplasmic reticulum to Golgi vesicle-mediated transport"/>
    <property type="evidence" value="ECO:0007669"/>
    <property type="project" value="InterPro"/>
</dbReference>
<evidence type="ECO:0000313" key="3">
    <source>
        <dbReference type="EMBL" id="TPX35887.1"/>
    </source>
</evidence>
<dbReference type="InterPro" id="IPR044760">
    <property type="entry name" value="TRAPPC2L"/>
</dbReference>
<dbReference type="PANTHER" id="PTHR12403">
    <property type="entry name" value="TRAFFICKING PROTEIN PARTICLE COMPLEX SUBUNIT 2"/>
    <property type="match status" value="1"/>
</dbReference>
<name>A0A507C4I6_9FUNG</name>
<sequence>MATAASTVATSASSQRAIVNAICVIGAKNQPLFIKSFNTLPESSQLHYHYIAHISVDIIEEKVNGSKLTDLYLGLLYSMEDYSVYGYVTNTRVKFLIVIQLADFAVKDVELKNIFRKIHQAYVNLILNPFYDPESNQLITSKSFTKSMEELVTKP</sequence>
<dbReference type="InterPro" id="IPR006722">
    <property type="entry name" value="Sedlin"/>
</dbReference>
<proteinExistence type="inferred from homology"/>
<dbReference type="STRING" id="1806994.A0A507C4I6"/>
<dbReference type="Proteomes" id="UP000319731">
    <property type="component" value="Unassembled WGS sequence"/>
</dbReference>
<dbReference type="GeneID" id="42003031"/>
<dbReference type="GO" id="GO:0005737">
    <property type="term" value="C:cytoplasm"/>
    <property type="evidence" value="ECO:0007669"/>
    <property type="project" value="GOC"/>
</dbReference>
<dbReference type="Pfam" id="PF04628">
    <property type="entry name" value="Sedlin_N"/>
    <property type="match status" value="1"/>
</dbReference>
<dbReference type="Gene3D" id="3.30.450.70">
    <property type="match status" value="1"/>
</dbReference>
<dbReference type="AlphaFoldDB" id="A0A507C4I6"/>
<organism evidence="3 4">
    <name type="scientific">Synchytrium microbalum</name>
    <dbReference type="NCBI Taxonomy" id="1806994"/>
    <lineage>
        <taxon>Eukaryota</taxon>
        <taxon>Fungi</taxon>
        <taxon>Fungi incertae sedis</taxon>
        <taxon>Chytridiomycota</taxon>
        <taxon>Chytridiomycota incertae sedis</taxon>
        <taxon>Chytridiomycetes</taxon>
        <taxon>Synchytriales</taxon>
        <taxon>Synchytriaceae</taxon>
        <taxon>Synchytrium</taxon>
    </lineage>
</organism>
<gene>
    <name evidence="3" type="ORF">SmJEL517_g01806</name>
</gene>
<dbReference type="EMBL" id="QEAO01000006">
    <property type="protein sequence ID" value="TPX35887.1"/>
    <property type="molecule type" value="Genomic_DNA"/>
</dbReference>
<evidence type="ECO:0000256" key="1">
    <source>
        <dbReference type="ARBA" id="ARBA00006626"/>
    </source>
</evidence>
<dbReference type="InterPro" id="IPR011012">
    <property type="entry name" value="Longin-like_dom_sf"/>
</dbReference>
<comment type="similarity">
    <text evidence="1">Belongs to the TRAPP small subunits family. Sedlin subfamily.</text>
</comment>
<protein>
    <recommendedName>
        <fullName evidence="2">Trafficking protein particle complex subunit 2-like protein</fullName>
    </recommendedName>
</protein>